<sequence>MGYIPRTRAPRISPRILPAALCLLLLSSTTLLLADAALSPSDYPPLGCTPSVNSPEVRKWLSELDLSRAPSIETNTGKPPECPTVVPEGICYWTCDDCSADDVVECPNRGVWGLTFDDGPTPATPELLRFLGEKK</sequence>
<feature type="signal peptide" evidence="1">
    <location>
        <begin position="1"/>
        <end position="36"/>
    </location>
</feature>
<gene>
    <name evidence="3" type="primary">CDA2_11</name>
    <name evidence="3" type="ORF">BG006_007154</name>
</gene>
<comment type="caution">
    <text evidence="3">The sequence shown here is derived from an EMBL/GenBank/DDBJ whole genome shotgun (WGS) entry which is preliminary data.</text>
</comment>
<name>A0A9P5SHN2_9FUNG</name>
<dbReference type="SUPFAM" id="SSF88713">
    <property type="entry name" value="Glycoside hydrolase/deacetylase"/>
    <property type="match status" value="1"/>
</dbReference>
<keyword evidence="1" id="KW-0732">Signal</keyword>
<evidence type="ECO:0000313" key="3">
    <source>
        <dbReference type="EMBL" id="KAF9329811.1"/>
    </source>
</evidence>
<organism evidence="3 4">
    <name type="scientific">Podila minutissima</name>
    <dbReference type="NCBI Taxonomy" id="64525"/>
    <lineage>
        <taxon>Eukaryota</taxon>
        <taxon>Fungi</taxon>
        <taxon>Fungi incertae sedis</taxon>
        <taxon>Mucoromycota</taxon>
        <taxon>Mortierellomycotina</taxon>
        <taxon>Mortierellomycetes</taxon>
        <taxon>Mortierellales</taxon>
        <taxon>Mortierellaceae</taxon>
        <taxon>Podila</taxon>
    </lineage>
</organism>
<protein>
    <submittedName>
        <fullName evidence="3">Chitin deacetylase</fullName>
    </submittedName>
</protein>
<reference evidence="3" key="1">
    <citation type="journal article" date="2020" name="Fungal Divers.">
        <title>Resolving the Mortierellaceae phylogeny through synthesis of multi-gene phylogenetics and phylogenomics.</title>
        <authorList>
            <person name="Vandepol N."/>
            <person name="Liber J."/>
            <person name="Desiro A."/>
            <person name="Na H."/>
            <person name="Kennedy M."/>
            <person name="Barry K."/>
            <person name="Grigoriev I.V."/>
            <person name="Miller A.N."/>
            <person name="O'Donnell K."/>
            <person name="Stajich J.E."/>
            <person name="Bonito G."/>
        </authorList>
    </citation>
    <scope>NUCLEOTIDE SEQUENCE</scope>
    <source>
        <strain evidence="3">NVP1</strain>
    </source>
</reference>
<dbReference type="GO" id="GO:0005975">
    <property type="term" value="P:carbohydrate metabolic process"/>
    <property type="evidence" value="ECO:0007669"/>
    <property type="project" value="InterPro"/>
</dbReference>
<feature type="non-terminal residue" evidence="3">
    <location>
        <position position="135"/>
    </location>
</feature>
<feature type="chain" id="PRO_5040421983" evidence="1">
    <location>
        <begin position="37"/>
        <end position="135"/>
    </location>
</feature>
<dbReference type="Proteomes" id="UP000696485">
    <property type="component" value="Unassembled WGS sequence"/>
</dbReference>
<dbReference type="PROSITE" id="PS51677">
    <property type="entry name" value="NODB"/>
    <property type="match status" value="1"/>
</dbReference>
<evidence type="ECO:0000259" key="2">
    <source>
        <dbReference type="PROSITE" id="PS51677"/>
    </source>
</evidence>
<evidence type="ECO:0000313" key="4">
    <source>
        <dbReference type="Proteomes" id="UP000696485"/>
    </source>
</evidence>
<dbReference type="EMBL" id="JAAAUY010000445">
    <property type="protein sequence ID" value="KAF9329811.1"/>
    <property type="molecule type" value="Genomic_DNA"/>
</dbReference>
<dbReference type="GO" id="GO:0016810">
    <property type="term" value="F:hydrolase activity, acting on carbon-nitrogen (but not peptide) bonds"/>
    <property type="evidence" value="ECO:0007669"/>
    <property type="project" value="InterPro"/>
</dbReference>
<evidence type="ECO:0000256" key="1">
    <source>
        <dbReference type="SAM" id="SignalP"/>
    </source>
</evidence>
<keyword evidence="4" id="KW-1185">Reference proteome</keyword>
<feature type="domain" description="NodB homology" evidence="2">
    <location>
        <begin position="110"/>
        <end position="135"/>
    </location>
</feature>
<dbReference type="AlphaFoldDB" id="A0A9P5SHN2"/>
<dbReference type="InterPro" id="IPR002509">
    <property type="entry name" value="NODB_dom"/>
</dbReference>
<accession>A0A9P5SHN2</accession>
<proteinExistence type="predicted"/>
<dbReference type="InterPro" id="IPR011330">
    <property type="entry name" value="Glyco_hydro/deAcase_b/a-brl"/>
</dbReference>